<protein>
    <submittedName>
        <fullName evidence="1">Uncharacterized protein</fullName>
    </submittedName>
</protein>
<dbReference type="Proteomes" id="UP000604046">
    <property type="component" value="Unassembled WGS sequence"/>
</dbReference>
<accession>A0A812TYB7</accession>
<name>A0A812TYB7_9DINO</name>
<dbReference type="OrthoDB" id="421359at2759"/>
<dbReference type="EMBL" id="CAJNDS010002607">
    <property type="protein sequence ID" value="CAE7543048.1"/>
    <property type="molecule type" value="Genomic_DNA"/>
</dbReference>
<comment type="caution">
    <text evidence="1">The sequence shown here is derived from an EMBL/GenBank/DDBJ whole genome shotgun (WGS) entry which is preliminary data.</text>
</comment>
<organism evidence="1 2">
    <name type="scientific">Symbiodinium natans</name>
    <dbReference type="NCBI Taxonomy" id="878477"/>
    <lineage>
        <taxon>Eukaryota</taxon>
        <taxon>Sar</taxon>
        <taxon>Alveolata</taxon>
        <taxon>Dinophyceae</taxon>
        <taxon>Suessiales</taxon>
        <taxon>Symbiodiniaceae</taxon>
        <taxon>Symbiodinium</taxon>
    </lineage>
</organism>
<proteinExistence type="predicted"/>
<keyword evidence="2" id="KW-1185">Reference proteome</keyword>
<gene>
    <name evidence="1" type="ORF">SNAT2548_LOCUS30450</name>
</gene>
<evidence type="ECO:0000313" key="1">
    <source>
        <dbReference type="EMBL" id="CAE7543048.1"/>
    </source>
</evidence>
<reference evidence="1" key="1">
    <citation type="submission" date="2021-02" db="EMBL/GenBank/DDBJ databases">
        <authorList>
            <person name="Dougan E. K."/>
            <person name="Rhodes N."/>
            <person name="Thang M."/>
            <person name="Chan C."/>
        </authorList>
    </citation>
    <scope>NUCLEOTIDE SEQUENCE</scope>
</reference>
<evidence type="ECO:0000313" key="2">
    <source>
        <dbReference type="Proteomes" id="UP000604046"/>
    </source>
</evidence>
<dbReference type="AlphaFoldDB" id="A0A812TYB7"/>
<sequence length="251" mass="28138">MDAVLRDRIEASLRSKDSDSMIFGFRQMLKGICDGALLLDSSLQINGSAVCLQRLLSVREDLAGHSLEDFIDGEPAKDRFRCLESCVEGGNMDTEERAPPCLRVPFRAPSGRVVSADVCYVRLPNLYGAKSLHYLLSLTEDVDPRAIPEVEQLQTDQAPQERHFQHPGGQCAQARAEPASVASSESHVPYTPRLLNLSSELVDVEEAHLRFERHTNEVGFRMGMPTLKRFARPLEWRYLVLRSSLYTFSGC</sequence>